<dbReference type="OrthoDB" id="4349954at2759"/>
<organism evidence="2 3">
    <name type="scientific">Saitozyma podzolica</name>
    <dbReference type="NCBI Taxonomy" id="1890683"/>
    <lineage>
        <taxon>Eukaryota</taxon>
        <taxon>Fungi</taxon>
        <taxon>Dikarya</taxon>
        <taxon>Basidiomycota</taxon>
        <taxon>Agaricomycotina</taxon>
        <taxon>Tremellomycetes</taxon>
        <taxon>Tremellales</taxon>
        <taxon>Trimorphomycetaceae</taxon>
        <taxon>Saitozyma</taxon>
    </lineage>
</organism>
<feature type="compositionally biased region" description="Basic and acidic residues" evidence="1">
    <location>
        <begin position="783"/>
        <end position="801"/>
    </location>
</feature>
<comment type="caution">
    <text evidence="2">The sequence shown here is derived from an EMBL/GenBank/DDBJ whole genome shotgun (WGS) entry which is preliminary data.</text>
</comment>
<feature type="compositionally biased region" description="Low complexity" evidence="1">
    <location>
        <begin position="61"/>
        <end position="74"/>
    </location>
</feature>
<dbReference type="EMBL" id="RSCD01000003">
    <property type="protein sequence ID" value="RSH93969.1"/>
    <property type="molecule type" value="Genomic_DNA"/>
</dbReference>
<evidence type="ECO:0000313" key="3">
    <source>
        <dbReference type="Proteomes" id="UP000279259"/>
    </source>
</evidence>
<dbReference type="InterPro" id="IPR042859">
    <property type="entry name" value="NOL11"/>
</dbReference>
<proteinExistence type="predicted"/>
<evidence type="ECO:0000313" key="2">
    <source>
        <dbReference type="EMBL" id="RSH93969.1"/>
    </source>
</evidence>
<sequence length="819" mass="87327">MTSISTPTSLATFQTAHASSSKLQHVSLSEVELSGSKLAVAAVQGDGVWTYDLQTLRPTTSFTVPPSTSFSSRPLSFVPPSAPASGPGSGAGPKGQSFKAKTKTNEKAKANEDDMEVDELDLADQNPSKEPLRVTAVGVAPQGKDQPAVWIWEGEEGAEKKIIKLDHSSPVHSLHHLSSPSFPVLCVSSTSEISLLDSSFAPHRIPSSSEADDVSTALLATRVVDSSPESSLLVAVDARAQVVVQRIQHHGETISAEKTSTGTLVPLQSSRSLVAAEISETGIITAIDNLGLVISRDIKDLRAPSGRLPRYLSAPTHPCLMPLPSKGQPLVLLPSTSPAAILLTTPAPEVPSVLSESPLSSLSPSGSISQLAILARPTPNSFIIGFVVLHSHSDGESGRSIIYTCEVTVPAKGVGLNALLGTQARTAKYFSTAREVESAKLQRVAGAGAGASDREARCEVIVDDIEAALSTSASPERPEANAHERASKAEAIWSEWIGRESEHWEGEGKMPLPEASVRRLVNVIFSAALPSHADEVAGQSETTMDAPVALRSGPYAAGIMRDLLARRAVSDGLWNGGVVSAGLLPCCDWGNITRALRVISTVSSATLLVVLRTALHPPSHPGLPGPPPFSHIYRDILSLPTPPSTFRLELRRSLTTDEATSLLSCLVDWAEMHVEARSFGLSKWDSSSKKDSSTSPSPSLESVIAHSSLLLDAHLPNFLSHPPSYTLIERLQAALDPLVAVQNEFRQLRAPVEAVLTLAKREERRREERMEKKEAMRPVSVFDGKKGGKGEARKGEKEKQVAHLPSEAVGKWRVEDIAF</sequence>
<dbReference type="AlphaFoldDB" id="A0A427YSC3"/>
<feature type="compositionally biased region" description="Basic and acidic residues" evidence="1">
    <location>
        <begin position="103"/>
        <end position="112"/>
    </location>
</feature>
<feature type="region of interest" description="Disordered" evidence="1">
    <location>
        <begin position="767"/>
        <end position="804"/>
    </location>
</feature>
<keyword evidence="3" id="KW-1185">Reference proteome</keyword>
<accession>A0A427YSC3</accession>
<dbReference type="STRING" id="1890683.A0A427YSC3"/>
<feature type="region of interest" description="Disordered" evidence="1">
    <location>
        <begin position="61"/>
        <end position="116"/>
    </location>
</feature>
<dbReference type="GO" id="GO:0003723">
    <property type="term" value="F:RNA binding"/>
    <property type="evidence" value="ECO:0007669"/>
    <property type="project" value="TreeGrafter"/>
</dbReference>
<feature type="compositionally biased region" description="Basic and acidic residues" evidence="1">
    <location>
        <begin position="767"/>
        <end position="776"/>
    </location>
</feature>
<protein>
    <submittedName>
        <fullName evidence="2">Uncharacterized protein</fullName>
    </submittedName>
</protein>
<evidence type="ECO:0000256" key="1">
    <source>
        <dbReference type="SAM" id="MobiDB-lite"/>
    </source>
</evidence>
<dbReference type="PANTHER" id="PTHR15633:SF2">
    <property type="entry name" value="NUCLEOLAR PROTEIN 11"/>
    <property type="match status" value="1"/>
</dbReference>
<dbReference type="PANTHER" id="PTHR15633">
    <property type="entry name" value="NUCLEOLAR PROTEIN 11"/>
    <property type="match status" value="1"/>
</dbReference>
<reference evidence="2 3" key="1">
    <citation type="submission" date="2018-11" db="EMBL/GenBank/DDBJ databases">
        <title>Genome sequence of Saitozyma podzolica DSM 27192.</title>
        <authorList>
            <person name="Aliyu H."/>
            <person name="Gorte O."/>
            <person name="Ochsenreither K."/>
        </authorList>
    </citation>
    <scope>NUCLEOTIDE SEQUENCE [LARGE SCALE GENOMIC DNA]</scope>
    <source>
        <strain evidence="2 3">DSM 27192</strain>
    </source>
</reference>
<dbReference type="Proteomes" id="UP000279259">
    <property type="component" value="Unassembled WGS sequence"/>
</dbReference>
<gene>
    <name evidence="2" type="ORF">EHS25_006622</name>
</gene>
<dbReference type="GO" id="GO:0030490">
    <property type="term" value="P:maturation of SSU-rRNA"/>
    <property type="evidence" value="ECO:0007669"/>
    <property type="project" value="InterPro"/>
</dbReference>
<dbReference type="GO" id="GO:0005730">
    <property type="term" value="C:nucleolus"/>
    <property type="evidence" value="ECO:0007669"/>
    <property type="project" value="TreeGrafter"/>
</dbReference>
<name>A0A427YSC3_9TREE</name>